<keyword evidence="2" id="KW-0808">Transferase</keyword>
<dbReference type="EMBL" id="PVXN01000053">
    <property type="protein sequence ID" value="PRR70908.1"/>
    <property type="molecule type" value="Genomic_DNA"/>
</dbReference>
<comment type="caution">
    <text evidence="2">The sequence shown here is derived from an EMBL/GenBank/DDBJ whole genome shotgun (WGS) entry which is preliminary data.</text>
</comment>
<evidence type="ECO:0000313" key="3">
    <source>
        <dbReference type="Proteomes" id="UP000239614"/>
    </source>
</evidence>
<sequence>MNNIDYWKKREEEKVSKQFRKADLLEKELKEQYEIALEEINKKITYFYEKYAKDNDMTYREATMFLNGQEYSRWRKTLEEYINDIEYSGDELLQLELNTLAMKSRVRRIEVLKTDVSIELHKLYKKQNETVTGLLTDIAEGTYYETIYQVQVFEGIGHSFAKLNKNTIETILSYPWSGANFSDRIWKQKEKLTDTIKQELTQKFIQGKDVRSTAKAIADKMNVSYKNACTLVQTESAYIVGESTARGYEATGVQQYQILATLDSRTSSICREQDGKVYDLKDKTIGVNYPPFHVRCRTTTVPYFEDEEDTGKRAAKKPGGKTYYAPANMTYEEWYSEHVA</sequence>
<keyword evidence="3" id="KW-1185">Reference proteome</keyword>
<evidence type="ECO:0000313" key="2">
    <source>
        <dbReference type="EMBL" id="PRR70908.1"/>
    </source>
</evidence>
<organism evidence="2 3">
    <name type="scientific">Clostridium thermopalmarium DSM 5974</name>
    <dbReference type="NCBI Taxonomy" id="1121340"/>
    <lineage>
        <taxon>Bacteria</taxon>
        <taxon>Bacillati</taxon>
        <taxon>Bacillota</taxon>
        <taxon>Clostridia</taxon>
        <taxon>Eubacteriales</taxon>
        <taxon>Clostridiaceae</taxon>
        <taxon>Clostridium</taxon>
    </lineage>
</organism>
<dbReference type="EC" id="2.4.2.31" evidence="2"/>
<name>A0A2T0APG6_9CLOT</name>
<dbReference type="Pfam" id="PF04233">
    <property type="entry name" value="Phage_Mu_F"/>
    <property type="match status" value="1"/>
</dbReference>
<proteinExistence type="predicted"/>
<accession>A0A2T0APG6</accession>
<feature type="domain" description="Phage head morphogenesis" evidence="1">
    <location>
        <begin position="194"/>
        <end position="300"/>
    </location>
</feature>
<reference evidence="2 3" key="1">
    <citation type="submission" date="2018-03" db="EMBL/GenBank/DDBJ databases">
        <title>Genome sequence of Clostridium thermopalmarium DSM 5974.</title>
        <authorList>
            <person name="Poehlein A."/>
            <person name="Daniel R."/>
        </authorList>
    </citation>
    <scope>NUCLEOTIDE SEQUENCE [LARGE SCALE GENOMIC DNA]</scope>
    <source>
        <strain evidence="2 3">DSM 5974</strain>
    </source>
</reference>
<dbReference type="GO" id="GO:0106274">
    <property type="term" value="F:NAD+-protein-arginine ADP-ribosyltransferase activity"/>
    <property type="evidence" value="ECO:0007669"/>
    <property type="project" value="UniProtKB-EC"/>
</dbReference>
<keyword evidence="2" id="KW-0328">Glycosyltransferase</keyword>
<dbReference type="OrthoDB" id="9765386at2"/>
<gene>
    <name evidence="2" type="ORF">CPAL_19980</name>
</gene>
<protein>
    <submittedName>
        <fullName evidence="2">NAD(+)--arginine ADP-ribosyltransferase EFV</fullName>
        <ecNumber evidence="2">2.4.2.31</ecNumber>
    </submittedName>
</protein>
<dbReference type="RefSeq" id="WP_106024535.1">
    <property type="nucleotide sequence ID" value="NZ_PVXN01000053.1"/>
</dbReference>
<evidence type="ECO:0000259" key="1">
    <source>
        <dbReference type="Pfam" id="PF04233"/>
    </source>
</evidence>
<dbReference type="AlphaFoldDB" id="A0A2T0APG6"/>
<dbReference type="InterPro" id="IPR006528">
    <property type="entry name" value="Phage_head_morphogenesis_dom"/>
</dbReference>
<dbReference type="Proteomes" id="UP000239614">
    <property type="component" value="Unassembled WGS sequence"/>
</dbReference>
<dbReference type="NCBIfam" id="TIGR01641">
    <property type="entry name" value="phageSPP1_gp7"/>
    <property type="match status" value="1"/>
</dbReference>